<dbReference type="InterPro" id="IPR015422">
    <property type="entry name" value="PyrdxlP-dep_Trfase_small"/>
</dbReference>
<reference evidence="5" key="1">
    <citation type="submission" date="2022-07" db="EMBL/GenBank/DDBJ databases">
        <title>Genome analysis of Parmales, a sister group of diatoms, reveals the evolutionary specialization of diatoms from phago-mixotrophs to photoautotrophs.</title>
        <authorList>
            <person name="Ban H."/>
            <person name="Sato S."/>
            <person name="Yoshikawa S."/>
            <person name="Kazumasa Y."/>
            <person name="Nakamura Y."/>
            <person name="Ichinomiya M."/>
            <person name="Saitoh K."/>
            <person name="Sato N."/>
            <person name="Blanc-Mathieu R."/>
            <person name="Endo H."/>
            <person name="Kuwata A."/>
            <person name="Ogata H."/>
        </authorList>
    </citation>
    <scope>NUCLEOTIDE SEQUENCE</scope>
</reference>
<comment type="similarity">
    <text evidence="2">Belongs to the threonine aldolase family.</text>
</comment>
<dbReference type="GO" id="GO:0006545">
    <property type="term" value="P:glycine biosynthetic process"/>
    <property type="evidence" value="ECO:0007669"/>
    <property type="project" value="TreeGrafter"/>
</dbReference>
<dbReference type="GO" id="GO:0005829">
    <property type="term" value="C:cytosol"/>
    <property type="evidence" value="ECO:0007669"/>
    <property type="project" value="TreeGrafter"/>
</dbReference>
<evidence type="ECO:0000256" key="3">
    <source>
        <dbReference type="ARBA" id="ARBA00022898"/>
    </source>
</evidence>
<keyword evidence="6" id="KW-1185">Reference proteome</keyword>
<dbReference type="OrthoDB" id="10261951at2759"/>
<dbReference type="GO" id="GO:0006567">
    <property type="term" value="P:L-threonine catabolic process"/>
    <property type="evidence" value="ECO:0007669"/>
    <property type="project" value="TreeGrafter"/>
</dbReference>
<evidence type="ECO:0000256" key="1">
    <source>
        <dbReference type="ARBA" id="ARBA00001933"/>
    </source>
</evidence>
<dbReference type="InterPro" id="IPR015424">
    <property type="entry name" value="PyrdxlP-dep_Trfase"/>
</dbReference>
<evidence type="ECO:0000256" key="2">
    <source>
        <dbReference type="ARBA" id="ARBA00006966"/>
    </source>
</evidence>
<sequence length="348" mass="38291">MFEKEVSTDLGMEDAVFMPSGVMAQSIVLMITGERKGEGGASSFVCHETSHILVHEKDSYSHLLKSAPLSISSPTPMSPSEVQSKISSKPSCVVLEHPHRELGGSINPHSDLSKISKICKSAGTHFHLDGARIWEASGAQGGKFTPKDICEHVDSAYVSFYKGLGGPAGAMLLGDATFISEARVWLRRFGGNLHTLAPLWVGCWAGYRRNIRAPMGGEGMTFAGKADKLKEVVGAIKGDEVAGRNVAFFPELPQICMVHVIINSRREVCERAEREVFEECGVHVFSRLRGPWRGDEEKTYFELNVGVGNGGVETEVWKKAWRLFGEKAEKIKKEGKEEEKGEKRKKEE</sequence>
<dbReference type="InterPro" id="IPR001597">
    <property type="entry name" value="ArAA_b-elim_lyase/Thr_aldolase"/>
</dbReference>
<organism evidence="5 6">
    <name type="scientific">Triparma retinervis</name>
    <dbReference type="NCBI Taxonomy" id="2557542"/>
    <lineage>
        <taxon>Eukaryota</taxon>
        <taxon>Sar</taxon>
        <taxon>Stramenopiles</taxon>
        <taxon>Ochrophyta</taxon>
        <taxon>Bolidophyceae</taxon>
        <taxon>Parmales</taxon>
        <taxon>Triparmaceae</taxon>
        <taxon>Triparma</taxon>
    </lineage>
</organism>
<evidence type="ECO:0000313" key="5">
    <source>
        <dbReference type="EMBL" id="GMH62444.1"/>
    </source>
</evidence>
<dbReference type="PANTHER" id="PTHR48097">
    <property type="entry name" value="L-THREONINE ALDOLASE-RELATED"/>
    <property type="match status" value="1"/>
</dbReference>
<evidence type="ECO:0000313" key="6">
    <source>
        <dbReference type="Proteomes" id="UP001165082"/>
    </source>
</evidence>
<proteinExistence type="inferred from homology"/>
<dbReference type="Pfam" id="PF01212">
    <property type="entry name" value="Beta_elim_lyase"/>
    <property type="match status" value="1"/>
</dbReference>
<dbReference type="Proteomes" id="UP001165082">
    <property type="component" value="Unassembled WGS sequence"/>
</dbReference>
<dbReference type="SUPFAM" id="SSF53383">
    <property type="entry name" value="PLP-dependent transferases"/>
    <property type="match status" value="1"/>
</dbReference>
<dbReference type="AlphaFoldDB" id="A0A9W6ZXZ2"/>
<dbReference type="InterPro" id="IPR015421">
    <property type="entry name" value="PyrdxlP-dep_Trfase_major"/>
</dbReference>
<dbReference type="Gene3D" id="3.40.640.10">
    <property type="entry name" value="Type I PLP-dependent aspartate aminotransferase-like (Major domain)"/>
    <property type="match status" value="1"/>
</dbReference>
<keyword evidence="3" id="KW-0663">Pyridoxal phosphate</keyword>
<dbReference type="GO" id="GO:0008732">
    <property type="term" value="F:L-allo-threonine aldolase activity"/>
    <property type="evidence" value="ECO:0007669"/>
    <property type="project" value="TreeGrafter"/>
</dbReference>
<evidence type="ECO:0000259" key="4">
    <source>
        <dbReference type="Pfam" id="PF01212"/>
    </source>
</evidence>
<protein>
    <recommendedName>
        <fullName evidence="4">Aromatic amino acid beta-eliminating lyase/threonine aldolase domain-containing protein</fullName>
    </recommendedName>
</protein>
<dbReference type="Gene3D" id="3.90.1150.10">
    <property type="entry name" value="Aspartate Aminotransferase, domain 1"/>
    <property type="match status" value="1"/>
</dbReference>
<feature type="domain" description="Aromatic amino acid beta-eliminating lyase/threonine aldolase" evidence="4">
    <location>
        <begin position="3"/>
        <end position="195"/>
    </location>
</feature>
<name>A0A9W6ZXZ2_9STRA</name>
<dbReference type="EMBL" id="BRXZ01002459">
    <property type="protein sequence ID" value="GMH62444.1"/>
    <property type="molecule type" value="Genomic_DNA"/>
</dbReference>
<comment type="caution">
    <text evidence="5">The sequence shown here is derived from an EMBL/GenBank/DDBJ whole genome shotgun (WGS) entry which is preliminary data.</text>
</comment>
<accession>A0A9W6ZXZ2</accession>
<comment type="cofactor">
    <cofactor evidence="1">
        <name>pyridoxal 5'-phosphate</name>
        <dbReference type="ChEBI" id="CHEBI:597326"/>
    </cofactor>
</comment>
<dbReference type="PANTHER" id="PTHR48097:SF9">
    <property type="entry name" value="L-THREONINE ALDOLASE"/>
    <property type="match status" value="1"/>
</dbReference>
<gene>
    <name evidence="5" type="ORF">TrRE_jg7169</name>
</gene>